<protein>
    <submittedName>
        <fullName evidence="2">Uncharacterized protein</fullName>
    </submittedName>
</protein>
<dbReference type="AlphaFoldDB" id="A0A670I6F7"/>
<accession>A0A670I6F7</accession>
<feature type="transmembrane region" description="Helical" evidence="1">
    <location>
        <begin position="78"/>
        <end position="101"/>
    </location>
</feature>
<reference evidence="2" key="2">
    <citation type="submission" date="2025-08" db="UniProtKB">
        <authorList>
            <consortium name="Ensembl"/>
        </authorList>
    </citation>
    <scope>IDENTIFICATION</scope>
</reference>
<keyword evidence="1" id="KW-1133">Transmembrane helix</keyword>
<reference evidence="2" key="3">
    <citation type="submission" date="2025-09" db="UniProtKB">
        <authorList>
            <consortium name="Ensembl"/>
        </authorList>
    </citation>
    <scope>IDENTIFICATION</scope>
</reference>
<evidence type="ECO:0000313" key="3">
    <source>
        <dbReference type="Proteomes" id="UP000472272"/>
    </source>
</evidence>
<keyword evidence="1" id="KW-0472">Membrane</keyword>
<dbReference type="OMA" id="AIICCHW"/>
<dbReference type="GeneTree" id="ENSGT00940000153931"/>
<sequence>MCKAIFYHSNRWLNPLFVTGHKRKLEEDDMFQVLTEDSSKVLGEGLQWYWDREVQKAKKEARMPHLTKAIILCYWKSYLLLGFFTLIEVILLAFSLGSATFTQYL</sequence>
<name>A0A670I6F7_PODMU</name>
<reference evidence="2 3" key="1">
    <citation type="journal article" date="2019" name="Proc. Natl. Acad. Sci. U.S.A.">
        <title>Regulatory changes in pterin and carotenoid genes underlie balanced color polymorphisms in the wall lizard.</title>
        <authorList>
            <person name="Andrade P."/>
            <person name="Pinho C."/>
            <person name="Perez I de Lanuza G."/>
            <person name="Afonso S."/>
            <person name="Brejcha J."/>
            <person name="Rubin C.J."/>
            <person name="Wallerman O."/>
            <person name="Pereira P."/>
            <person name="Sabatino S.J."/>
            <person name="Bellati A."/>
            <person name="Pellitteri-Rosa D."/>
            <person name="Bosakova Z."/>
            <person name="Bunikis I."/>
            <person name="Carretero M.A."/>
            <person name="Feiner N."/>
            <person name="Marsik P."/>
            <person name="Pauperio F."/>
            <person name="Salvi D."/>
            <person name="Soler L."/>
            <person name="While G.M."/>
            <person name="Uller T."/>
            <person name="Font E."/>
            <person name="Andersson L."/>
            <person name="Carneiro M."/>
        </authorList>
    </citation>
    <scope>NUCLEOTIDE SEQUENCE</scope>
</reference>
<dbReference type="Ensembl" id="ENSPMRT00000007841.1">
    <property type="protein sequence ID" value="ENSPMRP00000007325.1"/>
    <property type="gene ID" value="ENSPMRG00000004966.1"/>
</dbReference>
<proteinExistence type="predicted"/>
<evidence type="ECO:0000313" key="2">
    <source>
        <dbReference type="Ensembl" id="ENSPMRP00000007325.1"/>
    </source>
</evidence>
<organism evidence="2 3">
    <name type="scientific">Podarcis muralis</name>
    <name type="common">Wall lizard</name>
    <name type="synonym">Lacerta muralis</name>
    <dbReference type="NCBI Taxonomy" id="64176"/>
    <lineage>
        <taxon>Eukaryota</taxon>
        <taxon>Metazoa</taxon>
        <taxon>Chordata</taxon>
        <taxon>Craniata</taxon>
        <taxon>Vertebrata</taxon>
        <taxon>Euteleostomi</taxon>
        <taxon>Lepidosauria</taxon>
        <taxon>Squamata</taxon>
        <taxon>Bifurcata</taxon>
        <taxon>Unidentata</taxon>
        <taxon>Episquamata</taxon>
        <taxon>Laterata</taxon>
        <taxon>Lacertibaenia</taxon>
        <taxon>Lacertidae</taxon>
        <taxon>Podarcis</taxon>
    </lineage>
</organism>
<dbReference type="Proteomes" id="UP000472272">
    <property type="component" value="Chromosome 4"/>
</dbReference>
<evidence type="ECO:0000256" key="1">
    <source>
        <dbReference type="SAM" id="Phobius"/>
    </source>
</evidence>
<keyword evidence="3" id="KW-1185">Reference proteome</keyword>
<keyword evidence="1" id="KW-0812">Transmembrane</keyword>